<dbReference type="Proteomes" id="UP000504607">
    <property type="component" value="Unplaced"/>
</dbReference>
<evidence type="ECO:0000313" key="4">
    <source>
        <dbReference type="Proteomes" id="UP000504607"/>
    </source>
</evidence>
<evidence type="ECO:0000256" key="2">
    <source>
        <dbReference type="ARBA" id="ARBA00022472"/>
    </source>
</evidence>
<dbReference type="Gene3D" id="1.25.70.10">
    <property type="entry name" value="Transcription termination factor 3, mitochondrial"/>
    <property type="match status" value="1"/>
</dbReference>
<keyword evidence="3" id="KW-0809">Transit peptide</keyword>
<evidence type="ECO:0000313" key="5">
    <source>
        <dbReference type="RefSeq" id="XP_019701790.1"/>
    </source>
</evidence>
<accession>A0A6J0PBF0</accession>
<name>A0A6J0PBF0_ELAGV</name>
<dbReference type="OrthoDB" id="637682at2759"/>
<protein>
    <submittedName>
        <fullName evidence="5">Transcription termination factor MTERF2, chloroplastic isoform X1</fullName>
    </submittedName>
</protein>
<dbReference type="InParanoid" id="A0A6J0PBF0"/>
<dbReference type="AlphaFoldDB" id="A0A6J0PBF0"/>
<comment type="similarity">
    <text evidence="1">Belongs to the mTERF family.</text>
</comment>
<reference evidence="5" key="1">
    <citation type="submission" date="2025-08" db="UniProtKB">
        <authorList>
            <consortium name="RefSeq"/>
        </authorList>
    </citation>
    <scope>IDENTIFICATION</scope>
</reference>
<organism evidence="4 5">
    <name type="scientific">Elaeis guineensis var. tenera</name>
    <name type="common">Oil palm</name>
    <dbReference type="NCBI Taxonomy" id="51953"/>
    <lineage>
        <taxon>Eukaryota</taxon>
        <taxon>Viridiplantae</taxon>
        <taxon>Streptophyta</taxon>
        <taxon>Embryophyta</taxon>
        <taxon>Tracheophyta</taxon>
        <taxon>Spermatophyta</taxon>
        <taxon>Magnoliopsida</taxon>
        <taxon>Liliopsida</taxon>
        <taxon>Arecaceae</taxon>
        <taxon>Arecoideae</taxon>
        <taxon>Cocoseae</taxon>
        <taxon>Elaeidinae</taxon>
        <taxon>Elaeis</taxon>
    </lineage>
</organism>
<dbReference type="Pfam" id="PF02536">
    <property type="entry name" value="mTERF"/>
    <property type="match status" value="1"/>
</dbReference>
<dbReference type="SMART" id="SM00733">
    <property type="entry name" value="Mterf"/>
    <property type="match status" value="7"/>
</dbReference>
<dbReference type="FunFam" id="1.25.70.10:FF:000001">
    <property type="entry name" value="Mitochondrial transcription termination factor-like"/>
    <property type="match status" value="1"/>
</dbReference>
<dbReference type="GO" id="GO:0003676">
    <property type="term" value="F:nucleic acid binding"/>
    <property type="evidence" value="ECO:0007669"/>
    <property type="project" value="InterPro"/>
</dbReference>
<keyword evidence="2" id="KW-0806">Transcription termination</keyword>
<gene>
    <name evidence="5" type="primary">LOC105032265</name>
</gene>
<dbReference type="InterPro" id="IPR038538">
    <property type="entry name" value="MTERF_sf"/>
</dbReference>
<dbReference type="GeneID" id="105032265"/>
<keyword evidence="4" id="KW-1185">Reference proteome</keyword>
<proteinExistence type="inferred from homology"/>
<dbReference type="PANTHER" id="PTHR13068:SF236">
    <property type="entry name" value="OS02G0749800 PROTEIN"/>
    <property type="match status" value="1"/>
</dbReference>
<evidence type="ECO:0000256" key="1">
    <source>
        <dbReference type="ARBA" id="ARBA00007692"/>
    </source>
</evidence>
<dbReference type="GO" id="GO:0006353">
    <property type="term" value="P:DNA-templated transcription termination"/>
    <property type="evidence" value="ECO:0007669"/>
    <property type="project" value="UniProtKB-KW"/>
</dbReference>
<keyword evidence="2" id="KW-0805">Transcription regulation</keyword>
<dbReference type="RefSeq" id="XP_019701790.1">
    <property type="nucleotide sequence ID" value="XM_019846231.2"/>
</dbReference>
<keyword evidence="2" id="KW-0804">Transcription</keyword>
<dbReference type="PANTHER" id="PTHR13068">
    <property type="entry name" value="CGI-12 PROTEIN-RELATED"/>
    <property type="match status" value="1"/>
</dbReference>
<dbReference type="InterPro" id="IPR003690">
    <property type="entry name" value="MTERF"/>
</dbReference>
<sequence>MLRSLIRWHPLRSIPSLLRFLHHPILKSPKEPATATATVSYLINSCGLSLSAALSAAKKVQFKSTANPDAVLALLKDHGFTKPQIANLVSKHPSLLAFRPQKTIKPKLDFFVGIGYSGADLGKLISADPNLLLASLEKKLVRNFDLLKTLLGSSEAVVSAVAGTSRLLRYDLNAMMLPNMETLRDHGVPGPKVIQLAATYPRVLMKKRDRFTETVELLKGMGMKPKSTMFILAINAMLGLTPATWERKLAVYRSLGWSEKETLLAFMKHPFCMLASDQNIRKSMEFFVNKLNWEPTFLAARPKLLSFSLEKRIIPRCSVLGVLLSKGLVRSKFGVHTLMITEKDFLAKYVIKYGKQIPEVLEAYQGKLEFVGIEAGNQCKQKKGGWGSKKHMEIGSCERVSFLTSCSALPLAPISSLCSELSGKYFLHC</sequence>
<evidence type="ECO:0000256" key="3">
    <source>
        <dbReference type="ARBA" id="ARBA00022946"/>
    </source>
</evidence>